<dbReference type="OrthoDB" id="2139724at2"/>
<accession>H3NK42</accession>
<dbReference type="InterPro" id="IPR053712">
    <property type="entry name" value="Bac_CellDiv_Activator"/>
</dbReference>
<comment type="caution">
    <text evidence="2">The sequence shown here is derived from an EMBL/GenBank/DDBJ whole genome shotgun (WGS) entry which is preliminary data.</text>
</comment>
<gene>
    <name evidence="2" type="ORF">HMPREF9708_01231</name>
</gene>
<dbReference type="AlphaFoldDB" id="H3NK42"/>
<dbReference type="RefSeq" id="WP_006309430.1">
    <property type="nucleotide sequence ID" value="NZ_JH601133.1"/>
</dbReference>
<dbReference type="HOGENOM" id="CLU_116623_7_0_9"/>
<name>H3NK42_9LACT</name>
<dbReference type="eggNOG" id="COG3027">
    <property type="taxonomic scope" value="Bacteria"/>
</dbReference>
<evidence type="ECO:0000313" key="2">
    <source>
        <dbReference type="EMBL" id="EHR36559.1"/>
    </source>
</evidence>
<dbReference type="Pfam" id="PF05164">
    <property type="entry name" value="ZapA"/>
    <property type="match status" value="1"/>
</dbReference>
<dbReference type="EMBL" id="AGEG01000014">
    <property type="protein sequence ID" value="EHR36559.1"/>
    <property type="molecule type" value="Genomic_DNA"/>
</dbReference>
<organism evidence="2 3">
    <name type="scientific">Facklamia languida CCUG 37842</name>
    <dbReference type="NCBI Taxonomy" id="883113"/>
    <lineage>
        <taxon>Bacteria</taxon>
        <taxon>Bacillati</taxon>
        <taxon>Bacillota</taxon>
        <taxon>Bacilli</taxon>
        <taxon>Lactobacillales</taxon>
        <taxon>Aerococcaceae</taxon>
        <taxon>Facklamia</taxon>
    </lineage>
</organism>
<sequence>MVQRDRYRAEIAGKNYTLVGSYSKEHLDGAVQLVNLQLEQLAQLAPDLSTEDLAILMAVNAISDQMIKEKRIMDLENQLELSQMSQSDRDRTNGAFSKEN</sequence>
<keyword evidence="3" id="KW-1185">Reference proteome</keyword>
<evidence type="ECO:0008006" key="4">
    <source>
        <dbReference type="Google" id="ProtNLM"/>
    </source>
</evidence>
<feature type="region of interest" description="Disordered" evidence="1">
    <location>
        <begin position="80"/>
        <end position="100"/>
    </location>
</feature>
<dbReference type="STRING" id="883113.HMPREF9708_01231"/>
<evidence type="ECO:0000256" key="1">
    <source>
        <dbReference type="SAM" id="MobiDB-lite"/>
    </source>
</evidence>
<dbReference type="InterPro" id="IPR036192">
    <property type="entry name" value="Cell_div_ZapA-like_sf"/>
</dbReference>
<dbReference type="Proteomes" id="UP000006190">
    <property type="component" value="Unassembled WGS sequence"/>
</dbReference>
<feature type="compositionally biased region" description="Basic and acidic residues" evidence="1">
    <location>
        <begin position="87"/>
        <end position="100"/>
    </location>
</feature>
<protein>
    <recommendedName>
        <fullName evidence="4">Cell division protein ZapA</fullName>
    </recommendedName>
</protein>
<evidence type="ECO:0000313" key="3">
    <source>
        <dbReference type="Proteomes" id="UP000006190"/>
    </source>
</evidence>
<dbReference type="PATRIC" id="fig|883113.3.peg.1227"/>
<dbReference type="SUPFAM" id="SSF102829">
    <property type="entry name" value="Cell division protein ZapA-like"/>
    <property type="match status" value="1"/>
</dbReference>
<dbReference type="Gene3D" id="6.10.250.790">
    <property type="match status" value="1"/>
</dbReference>
<reference evidence="2 3" key="1">
    <citation type="submission" date="2012-01" db="EMBL/GenBank/DDBJ databases">
        <title>The Genome Sequence of Facklamia languida CCUG 37842.</title>
        <authorList>
            <consortium name="The Broad Institute Genome Sequencing Platform"/>
            <person name="Earl A."/>
            <person name="Ward D."/>
            <person name="Feldgarden M."/>
            <person name="Gevers D."/>
            <person name="Huys G."/>
            <person name="Young S.K."/>
            <person name="Zeng Q."/>
            <person name="Gargeya S."/>
            <person name="Fitzgerald M."/>
            <person name="Haas B."/>
            <person name="Abouelleil A."/>
            <person name="Alvarado L."/>
            <person name="Arachchi H.M."/>
            <person name="Berlin A."/>
            <person name="Chapman S.B."/>
            <person name="Gearin G."/>
            <person name="Goldberg J."/>
            <person name="Griggs A."/>
            <person name="Gujja S."/>
            <person name="Hansen M."/>
            <person name="Heiman D."/>
            <person name="Howarth C."/>
            <person name="Larimer J."/>
            <person name="Lui A."/>
            <person name="MacDonald P.J.P."/>
            <person name="McCowen C."/>
            <person name="Montmayeur A."/>
            <person name="Murphy C."/>
            <person name="Neiman D."/>
            <person name="Pearson M."/>
            <person name="Priest M."/>
            <person name="Roberts A."/>
            <person name="Saif S."/>
            <person name="Shea T."/>
            <person name="Sisk P."/>
            <person name="Stolte C."/>
            <person name="Sykes S."/>
            <person name="Wortman J."/>
            <person name="Nusbaum C."/>
            <person name="Birren B."/>
        </authorList>
    </citation>
    <scope>NUCLEOTIDE SEQUENCE [LARGE SCALE GENOMIC DNA]</scope>
    <source>
        <strain evidence="2 3">CCUG 37842</strain>
    </source>
</reference>
<dbReference type="InterPro" id="IPR007838">
    <property type="entry name" value="Cell_div_ZapA-like"/>
</dbReference>
<proteinExistence type="predicted"/>